<feature type="chain" id="PRO_5020498414" evidence="1">
    <location>
        <begin position="22"/>
        <end position="675"/>
    </location>
</feature>
<dbReference type="InterPro" id="IPR038765">
    <property type="entry name" value="Papain-like_cys_pep_sf"/>
</dbReference>
<keyword evidence="3" id="KW-0378">Hydrolase</keyword>
<name>A0A4Q7NYT7_9FLAO</name>
<evidence type="ECO:0000256" key="1">
    <source>
        <dbReference type="SAM" id="SignalP"/>
    </source>
</evidence>
<comment type="caution">
    <text evidence="3">The sequence shown here is derived from an EMBL/GenBank/DDBJ whole genome shotgun (WGS) entry which is preliminary data.</text>
</comment>
<dbReference type="AlphaFoldDB" id="A0A4Q7NYT7"/>
<evidence type="ECO:0000313" key="3">
    <source>
        <dbReference type="EMBL" id="RZS92210.1"/>
    </source>
</evidence>
<sequence length="675" mass="76557">MKNCIAICSILLVFTIGVTQAQEYKFGKVSKEELLEKSHPLDSTASAAVLYENQEVYIEYTQSEGFRLITDVFKRVKIYDKEGFEYASDKRYLYKKGGDDEILTGLKAVTYNLSGDKIEETKLKKDGIFKNEFSEYYDEVKFTMPAIDEGSVVEYKYKVVSPFLFSMDRIYLQYEIPIKKLEVNVKSPEYFVYKKFTTGYLPIDLKTSQYNDKVILTTKNRRGVGFNGNTTRTDWSRDEVNFVVNKESISLENVPAFKEEPYAGNIDNFISSILYELSFVNFPQEPIEYYSTTWEDVSKRIYSSSSFGGEIDKSNYYKEELANVISGVSNPVDKTALIYNFVKNKVTWNGKYGVFSSEGVKKCFKEGTGNVAEINLMLTSMLRTAGINAYPVIASSSSKPVSLFPSIDGFNYVLTLVKFKEGGSMLLDATDKIGYPNVLPSRIIRGVGRVITEDGNSKMVNLRPSKPTVLRTAVQCQISEQGVVEGKLSNRYATQYAHSYRSYNISKSKADSQKDIIEKYNLSEAAEIELEGLNQVGKGVVETLSFKTTNEVEVIEDEMYFSPLLFLKENENIFKAEDRQYPVDFGYGFSDSYMINIKIPEGYEVVELPKSGAFKLPNNLGSFTYRTNFVNGTIQVVVNETIATPVITSNYYLALKEFYNQIVQKEGEQVVLKKV</sequence>
<keyword evidence="3" id="KW-0645">Protease</keyword>
<dbReference type="RefSeq" id="WP_130287378.1">
    <property type="nucleotide sequence ID" value="NZ_SGXE01000004.1"/>
</dbReference>
<dbReference type="GO" id="GO:0008233">
    <property type="term" value="F:peptidase activity"/>
    <property type="evidence" value="ECO:0007669"/>
    <property type="project" value="UniProtKB-KW"/>
</dbReference>
<dbReference type="Gene3D" id="2.60.120.1130">
    <property type="match status" value="1"/>
</dbReference>
<keyword evidence="4" id="KW-1185">Reference proteome</keyword>
<dbReference type="InterPro" id="IPR002931">
    <property type="entry name" value="Transglutaminase-like"/>
</dbReference>
<evidence type="ECO:0000313" key="4">
    <source>
        <dbReference type="Proteomes" id="UP000292262"/>
    </source>
</evidence>
<organism evidence="3 4">
    <name type="scientific">Aquimarina brevivitae</name>
    <dbReference type="NCBI Taxonomy" id="323412"/>
    <lineage>
        <taxon>Bacteria</taxon>
        <taxon>Pseudomonadati</taxon>
        <taxon>Bacteroidota</taxon>
        <taxon>Flavobacteriia</taxon>
        <taxon>Flavobacteriales</taxon>
        <taxon>Flavobacteriaceae</taxon>
        <taxon>Aquimarina</taxon>
    </lineage>
</organism>
<dbReference type="OrthoDB" id="98874at2"/>
<feature type="signal peptide" evidence="1">
    <location>
        <begin position="1"/>
        <end position="21"/>
    </location>
</feature>
<dbReference type="EMBL" id="SGXE01000004">
    <property type="protein sequence ID" value="RZS92210.1"/>
    <property type="molecule type" value="Genomic_DNA"/>
</dbReference>
<proteinExistence type="predicted"/>
<gene>
    <name evidence="3" type="ORF">EV197_2846</name>
</gene>
<accession>A0A4Q7NYT7</accession>
<evidence type="ECO:0000259" key="2">
    <source>
        <dbReference type="Pfam" id="PF01841"/>
    </source>
</evidence>
<dbReference type="Pfam" id="PF01841">
    <property type="entry name" value="Transglut_core"/>
    <property type="match status" value="1"/>
</dbReference>
<dbReference type="Gene3D" id="3.10.620.30">
    <property type="match status" value="1"/>
</dbReference>
<dbReference type="GO" id="GO:0006508">
    <property type="term" value="P:proteolysis"/>
    <property type="evidence" value="ECO:0007669"/>
    <property type="project" value="UniProtKB-KW"/>
</dbReference>
<protein>
    <submittedName>
        <fullName evidence="3">Transglutaminase-like putative cysteine protease</fullName>
    </submittedName>
</protein>
<feature type="domain" description="Transglutaminase-like" evidence="2">
    <location>
        <begin position="323"/>
        <end position="395"/>
    </location>
</feature>
<dbReference type="SUPFAM" id="SSF54001">
    <property type="entry name" value="Cysteine proteinases"/>
    <property type="match status" value="1"/>
</dbReference>
<keyword evidence="1" id="KW-0732">Signal</keyword>
<dbReference type="Gene3D" id="2.60.40.3140">
    <property type="match status" value="1"/>
</dbReference>
<reference evidence="3 4" key="1">
    <citation type="submission" date="2019-02" db="EMBL/GenBank/DDBJ databases">
        <title>Genomic Encyclopedia of Type Strains, Phase IV (KMG-IV): sequencing the most valuable type-strain genomes for metagenomic binning, comparative biology and taxonomic classification.</title>
        <authorList>
            <person name="Goeker M."/>
        </authorList>
    </citation>
    <scope>NUCLEOTIDE SEQUENCE [LARGE SCALE GENOMIC DNA]</scope>
    <source>
        <strain evidence="3 4">DSM 17196</strain>
    </source>
</reference>
<dbReference type="Proteomes" id="UP000292262">
    <property type="component" value="Unassembled WGS sequence"/>
</dbReference>